<dbReference type="Gene3D" id="3.10.310.70">
    <property type="match status" value="1"/>
</dbReference>
<dbReference type="Proteomes" id="UP000037109">
    <property type="component" value="Unassembled WGS sequence"/>
</dbReference>
<dbReference type="PANTHER" id="PTHR22642:SF2">
    <property type="entry name" value="PROTEIN LONG AFTER FAR-RED 3"/>
    <property type="match status" value="1"/>
</dbReference>
<dbReference type="GO" id="GO:0016810">
    <property type="term" value="F:hydrolase activity, acting on carbon-nitrogen (but not peptide) bonds"/>
    <property type="evidence" value="ECO:0007669"/>
    <property type="project" value="InterPro"/>
</dbReference>
<organism evidence="2 3">
    <name type="scientific">Sporosarcina globispora</name>
    <name type="common">Bacillus globisporus</name>
    <dbReference type="NCBI Taxonomy" id="1459"/>
    <lineage>
        <taxon>Bacteria</taxon>
        <taxon>Bacillati</taxon>
        <taxon>Bacillota</taxon>
        <taxon>Bacilli</taxon>
        <taxon>Bacillales</taxon>
        <taxon>Caryophanaceae</taxon>
        <taxon>Sporosarcina</taxon>
    </lineage>
</organism>
<dbReference type="STRING" id="1459.AF332_13875"/>
<dbReference type="InterPro" id="IPR011059">
    <property type="entry name" value="Metal-dep_hydrolase_composite"/>
</dbReference>
<evidence type="ECO:0000313" key="3">
    <source>
        <dbReference type="Proteomes" id="UP000037109"/>
    </source>
</evidence>
<dbReference type="PATRIC" id="fig|1459.3.peg.3001"/>
<protein>
    <recommendedName>
        <fullName evidence="1">Amidohydrolase 3 domain-containing protein</fullName>
    </recommendedName>
</protein>
<reference evidence="3" key="1">
    <citation type="submission" date="2015-07" db="EMBL/GenBank/DDBJ databases">
        <title>Fjat-10036 dsm4.</title>
        <authorList>
            <person name="Liu B."/>
            <person name="Wang J."/>
            <person name="Zhu Y."/>
            <person name="Liu G."/>
            <person name="Chen Q."/>
            <person name="Chen Z."/>
            <person name="Lan J."/>
            <person name="Che J."/>
            <person name="Ge C."/>
            <person name="Shi H."/>
            <person name="Pan Z."/>
            <person name="Liu X."/>
        </authorList>
    </citation>
    <scope>NUCLEOTIDE SEQUENCE [LARGE SCALE GENOMIC DNA]</scope>
    <source>
        <strain evidence="3">DSM 4</strain>
    </source>
</reference>
<dbReference type="InterPro" id="IPR032466">
    <property type="entry name" value="Metal_Hydrolase"/>
</dbReference>
<dbReference type="InterPro" id="IPR013108">
    <property type="entry name" value="Amidohydro_3"/>
</dbReference>
<dbReference type="Gene3D" id="3.20.20.140">
    <property type="entry name" value="Metal-dependent hydrolases"/>
    <property type="match status" value="1"/>
</dbReference>
<dbReference type="EMBL" id="LGUF01000007">
    <property type="protein sequence ID" value="KON87808.1"/>
    <property type="molecule type" value="Genomic_DNA"/>
</dbReference>
<dbReference type="PANTHER" id="PTHR22642">
    <property type="entry name" value="IMIDAZOLONEPROPIONASE"/>
    <property type="match status" value="1"/>
</dbReference>
<dbReference type="CDD" id="cd01300">
    <property type="entry name" value="YtcJ_like"/>
    <property type="match status" value="1"/>
</dbReference>
<comment type="caution">
    <text evidence="2">The sequence shown here is derived from an EMBL/GenBank/DDBJ whole genome shotgun (WGS) entry which is preliminary data.</text>
</comment>
<name>A0A0M0GDF9_SPOGL</name>
<gene>
    <name evidence="2" type="ORF">AF332_13875</name>
</gene>
<dbReference type="Gene3D" id="2.30.40.10">
    <property type="entry name" value="Urease, subunit C, domain 1"/>
    <property type="match status" value="1"/>
</dbReference>
<dbReference type="SUPFAM" id="SSF51338">
    <property type="entry name" value="Composite domain of metallo-dependent hydrolases"/>
    <property type="match status" value="1"/>
</dbReference>
<accession>A0A0M0GDF9</accession>
<dbReference type="RefSeq" id="WP_053435161.1">
    <property type="nucleotide sequence ID" value="NZ_LGUF01000007.1"/>
</dbReference>
<sequence>MSILIIKNANIITLDKHNTKAKSLLVRNGIIEKIWDKSEPDRSEVPNSPDIEILDLKGAALLPGFIDTHSHLLMYGQMLNYVDCRTPQNKNIGDIKEKIRERADEAKPGEWIMGWGYDDTLLEDKRHPTRSDLDQAAPNNPVFIRHISGHFGAANSKALELAGIEESISNPHGGYFTRDAKDRLDGVIHEIPALEFIFPVLPSPSSDEQIKNIENASKVYLSQGITTCTDAGVGLDRGIEELNAHIAAINSGKNPMNMRLMILHHLLGEGSVFSGYSADQLDLELKRRTKNKVSLDSAKLFQDGSIQGLTGALREPYYCDESVDGELLHDQTKFAEEMLDLHNRGFRIAIHGNGDRAIGSILEAFDYVLSKSPIEDHRHRIEHVQTACSEDLDNMQRLGVAASFFINHVYFWGDRHRRIFLGEERAARINPLADAVDRNLLFTLHSDCPITPISPLFSIWAAVNRITLEGDVLGENQKIDVLQALKAMTSYGAALNFEEDSNGTIEEGKKGDFVVLDADPLTCPAMELKDIPILATIISGKVVWEKTEKAYTHS</sequence>
<proteinExistence type="predicted"/>
<dbReference type="SUPFAM" id="SSF51556">
    <property type="entry name" value="Metallo-dependent hydrolases"/>
    <property type="match status" value="1"/>
</dbReference>
<evidence type="ECO:0000313" key="2">
    <source>
        <dbReference type="EMBL" id="KON87808.1"/>
    </source>
</evidence>
<dbReference type="InterPro" id="IPR033932">
    <property type="entry name" value="YtcJ-like"/>
</dbReference>
<dbReference type="AlphaFoldDB" id="A0A0M0GDF9"/>
<evidence type="ECO:0000259" key="1">
    <source>
        <dbReference type="Pfam" id="PF07969"/>
    </source>
</evidence>
<dbReference type="OrthoDB" id="9767366at2"/>
<keyword evidence="3" id="KW-1185">Reference proteome</keyword>
<feature type="domain" description="Amidohydrolase 3" evidence="1">
    <location>
        <begin position="52"/>
        <end position="543"/>
    </location>
</feature>
<dbReference type="Pfam" id="PF07969">
    <property type="entry name" value="Amidohydro_3"/>
    <property type="match status" value="1"/>
</dbReference>